<dbReference type="OrthoDB" id="10035579at2759"/>
<dbReference type="PROSITE" id="PS51138">
    <property type="entry name" value="ENT"/>
    <property type="match status" value="1"/>
</dbReference>
<organism evidence="5 6">
    <name type="scientific">Ooceraea biroi</name>
    <name type="common">Clonal raider ant</name>
    <name type="synonym">Cerapachys biroi</name>
    <dbReference type="NCBI Taxonomy" id="2015173"/>
    <lineage>
        <taxon>Eukaryota</taxon>
        <taxon>Metazoa</taxon>
        <taxon>Ecdysozoa</taxon>
        <taxon>Arthropoda</taxon>
        <taxon>Hexapoda</taxon>
        <taxon>Insecta</taxon>
        <taxon>Pterygota</taxon>
        <taxon>Neoptera</taxon>
        <taxon>Endopterygota</taxon>
        <taxon>Hymenoptera</taxon>
        <taxon>Apocrita</taxon>
        <taxon>Aculeata</taxon>
        <taxon>Formicoidea</taxon>
        <taxon>Formicidae</taxon>
        <taxon>Dorylinae</taxon>
        <taxon>Ooceraea</taxon>
    </lineage>
</organism>
<keyword evidence="2" id="KW-0539">Nucleus</keyword>
<dbReference type="SMART" id="SM01191">
    <property type="entry name" value="ENT"/>
    <property type="match status" value="1"/>
</dbReference>
<feature type="region of interest" description="Disordered" evidence="3">
    <location>
        <begin position="664"/>
        <end position="684"/>
    </location>
</feature>
<feature type="compositionally biased region" description="Basic and acidic residues" evidence="3">
    <location>
        <begin position="345"/>
        <end position="361"/>
    </location>
</feature>
<dbReference type="SUPFAM" id="SSF158639">
    <property type="entry name" value="ENT-like"/>
    <property type="match status" value="1"/>
</dbReference>
<dbReference type="EMBL" id="QOIP01000006">
    <property type="protein sequence ID" value="RLU21680.1"/>
    <property type="molecule type" value="Genomic_DNA"/>
</dbReference>
<comment type="subcellular location">
    <subcellularLocation>
        <location evidence="1">Nucleus</location>
    </subcellularLocation>
</comment>
<feature type="compositionally biased region" description="Polar residues" evidence="3">
    <location>
        <begin position="665"/>
        <end position="677"/>
    </location>
</feature>
<feature type="compositionally biased region" description="Polar residues" evidence="3">
    <location>
        <begin position="584"/>
        <end position="593"/>
    </location>
</feature>
<feature type="compositionally biased region" description="Polar residues" evidence="3">
    <location>
        <begin position="521"/>
        <end position="543"/>
    </location>
</feature>
<feature type="compositionally biased region" description="Polar residues" evidence="3">
    <location>
        <begin position="603"/>
        <end position="620"/>
    </location>
</feature>
<dbReference type="Proteomes" id="UP000279307">
    <property type="component" value="Chromosome 6"/>
</dbReference>
<evidence type="ECO:0000313" key="5">
    <source>
        <dbReference type="EMBL" id="RLU21680.1"/>
    </source>
</evidence>
<accession>A0A3L8DMN0</accession>
<feature type="domain" description="ENT" evidence="4">
    <location>
        <begin position="13"/>
        <end position="97"/>
    </location>
</feature>
<dbReference type="GO" id="GO:0006355">
    <property type="term" value="P:regulation of DNA-templated transcription"/>
    <property type="evidence" value="ECO:0007669"/>
    <property type="project" value="InterPro"/>
</dbReference>
<dbReference type="InterPro" id="IPR005491">
    <property type="entry name" value="ENT_dom"/>
</dbReference>
<evidence type="ECO:0000256" key="3">
    <source>
        <dbReference type="SAM" id="MobiDB-lite"/>
    </source>
</evidence>
<dbReference type="PANTHER" id="PTHR16500:SF3">
    <property type="entry name" value="BRCA2-INTERACTING TRANSCRIPTIONAL REPRESSOR EMSY"/>
    <property type="match status" value="1"/>
</dbReference>
<sequence length="737" mass="79569">MWPMRPEMTRDECRKCLRYLELDAYGSMVSVLRAQGPFTSEKQKLLQELAKVLHISNERHRAEIRRAVNDEKLAMIAKQLNGPNTGIDWTIEGRRTVPLLPRLKARSAFTILANSLSLATATANEKKPDKQVISGRSANSIDSLNVVETESQSEAKIAETLSVDTKSCKLENDVGSNQVLQENTNLVENKKTEDVADEVNKVIEKPMTSRVAAKRKCPSPLLNTPSNKVLVVSKPLWALEDKQAAQIPSSQAATRHQNVAVIPANVGDASDAKESATVSGHSSGCTAVPSNKRAVTTSISVCTSNANNKPKTIVSAMQSKVSSTKLVPAVSSNALNTQSLNKTQSESKDVQTLDDTEKIPRSENASSSPLCQKRPVGSLVHEALVPIKASNTHRLAHTVAVYPGTTVSSGPGPPQIKQVPATLMCKKLPSEETSTVNHQSTAKTSVTINSKKVVNMSHYPNAKLNAKTNVIVIQKGHAKGVTLSHAGKEVLGKVIMGGKNLCVTSQHSASSVSIQKHHISLNNGDQTTTSPANSSQSAETVKTSVKPGKTAVVSVVATHLRHDVLDKSKGFSQLFDSPVLNSESKTVVPSTNAHLPKEECNSEADTMTDQESSQKSSDSMVTFVAEEKQCRRNNDVNASVNSQVSNSVDFSKLPRSKEALVKPRQLTSMQDDAGSNTRVEDPDEDMDVFGATLDSTDMNLENFQYLADNNAESRERASGEPIRSVVIVNQVDEHDDS</sequence>
<dbReference type="InterPro" id="IPR033482">
    <property type="entry name" value="EMSY"/>
</dbReference>
<proteinExistence type="predicted"/>
<reference evidence="5 6" key="1">
    <citation type="journal article" date="2018" name="Genome Res.">
        <title>The genomic architecture and molecular evolution of ant odorant receptors.</title>
        <authorList>
            <person name="McKenzie S.K."/>
            <person name="Kronauer D.J.C."/>
        </authorList>
    </citation>
    <scope>NUCLEOTIDE SEQUENCE [LARGE SCALE GENOMIC DNA]</scope>
    <source>
        <strain evidence="5">Clonal line C1</strain>
    </source>
</reference>
<evidence type="ECO:0000256" key="1">
    <source>
        <dbReference type="ARBA" id="ARBA00004123"/>
    </source>
</evidence>
<evidence type="ECO:0000256" key="2">
    <source>
        <dbReference type="ARBA" id="ARBA00023242"/>
    </source>
</evidence>
<name>A0A3L8DMN0_OOCBI</name>
<dbReference type="PANTHER" id="PTHR16500">
    <property type="entry name" value="BRCA2-INTERACTING TRANSCRIPTIONAL REPRESSOR EMSY"/>
    <property type="match status" value="1"/>
</dbReference>
<dbReference type="GO" id="GO:0005654">
    <property type="term" value="C:nucleoplasm"/>
    <property type="evidence" value="ECO:0007669"/>
    <property type="project" value="TreeGrafter"/>
</dbReference>
<dbReference type="Pfam" id="PF03735">
    <property type="entry name" value="ENT"/>
    <property type="match status" value="1"/>
</dbReference>
<protein>
    <recommendedName>
        <fullName evidence="4">ENT domain-containing protein</fullName>
    </recommendedName>
</protein>
<gene>
    <name evidence="5" type="ORF">DMN91_006056</name>
</gene>
<evidence type="ECO:0000313" key="6">
    <source>
        <dbReference type="Proteomes" id="UP000279307"/>
    </source>
</evidence>
<dbReference type="InterPro" id="IPR036142">
    <property type="entry name" value="ENT_dom-like_sf"/>
</dbReference>
<evidence type="ECO:0000259" key="4">
    <source>
        <dbReference type="PROSITE" id="PS51138"/>
    </source>
</evidence>
<feature type="region of interest" description="Disordered" evidence="3">
    <location>
        <begin position="337"/>
        <end position="373"/>
    </location>
</feature>
<feature type="region of interest" description="Disordered" evidence="3">
    <location>
        <begin position="521"/>
        <end position="545"/>
    </location>
</feature>
<dbReference type="AlphaFoldDB" id="A0A3L8DMN0"/>
<feature type="region of interest" description="Disordered" evidence="3">
    <location>
        <begin position="584"/>
        <end position="621"/>
    </location>
</feature>
<dbReference type="Gene3D" id="1.10.1240.40">
    <property type="entry name" value="ENT domain"/>
    <property type="match status" value="1"/>
</dbReference>
<comment type="caution">
    <text evidence="5">The sequence shown here is derived from an EMBL/GenBank/DDBJ whole genome shotgun (WGS) entry which is preliminary data.</text>
</comment>